<comment type="caution">
    <text evidence="2">The sequence shown here is derived from an EMBL/GenBank/DDBJ whole genome shotgun (WGS) entry which is preliminary data.</text>
</comment>
<gene>
    <name evidence="2" type="ORF">OMM_11517</name>
</gene>
<proteinExistence type="predicted"/>
<dbReference type="EMBL" id="ATBP01001345">
    <property type="protein sequence ID" value="ETR67510.1"/>
    <property type="molecule type" value="Genomic_DNA"/>
</dbReference>
<protein>
    <submittedName>
        <fullName evidence="2">Uncharacterized protein</fullName>
    </submittedName>
</protein>
<keyword evidence="1" id="KW-1133">Transmembrane helix</keyword>
<evidence type="ECO:0000256" key="1">
    <source>
        <dbReference type="SAM" id="Phobius"/>
    </source>
</evidence>
<evidence type="ECO:0000313" key="3">
    <source>
        <dbReference type="Proteomes" id="UP000189670"/>
    </source>
</evidence>
<dbReference type="Proteomes" id="UP000189670">
    <property type="component" value="Unassembled WGS sequence"/>
</dbReference>
<dbReference type="AlphaFoldDB" id="A0A1V1NY48"/>
<keyword evidence="1" id="KW-0472">Membrane</keyword>
<sequence>MEVINYMITKNKFFIKIIKIGGIIVGALSFLSTVISLCLGFNPFIETIASPNLIDKNIMSDVTFRSIPRLTINDLGLENEGSKIYIQAFETNRNNKIFEQTASNCLHNVINIENNPKTKSHLYVLWGIELLKNKEHE</sequence>
<feature type="non-terminal residue" evidence="2">
    <location>
        <position position="137"/>
    </location>
</feature>
<keyword evidence="1" id="KW-0812">Transmembrane</keyword>
<feature type="transmembrane region" description="Helical" evidence="1">
    <location>
        <begin position="20"/>
        <end position="45"/>
    </location>
</feature>
<name>A0A1V1NY48_9BACT</name>
<accession>A0A1V1NY48</accession>
<reference evidence="3" key="1">
    <citation type="submission" date="2012-11" db="EMBL/GenBank/DDBJ databases">
        <authorList>
            <person name="Lucero-Rivera Y.E."/>
            <person name="Tovar-Ramirez D."/>
        </authorList>
    </citation>
    <scope>NUCLEOTIDE SEQUENCE [LARGE SCALE GENOMIC DNA]</scope>
    <source>
        <strain evidence="3">Araruama</strain>
    </source>
</reference>
<evidence type="ECO:0000313" key="2">
    <source>
        <dbReference type="EMBL" id="ETR67510.1"/>
    </source>
</evidence>
<organism evidence="2 3">
    <name type="scientific">Candidatus Magnetoglobus multicellularis str. Araruama</name>
    <dbReference type="NCBI Taxonomy" id="890399"/>
    <lineage>
        <taxon>Bacteria</taxon>
        <taxon>Pseudomonadati</taxon>
        <taxon>Thermodesulfobacteriota</taxon>
        <taxon>Desulfobacteria</taxon>
        <taxon>Desulfobacterales</taxon>
        <taxon>Desulfobacteraceae</taxon>
        <taxon>Candidatus Magnetoglobus</taxon>
    </lineage>
</organism>